<dbReference type="RefSeq" id="WP_142533847.1">
    <property type="nucleotide sequence ID" value="NZ_FXTB01000006.1"/>
</dbReference>
<dbReference type="Pfam" id="PF01257">
    <property type="entry name" value="2Fe-2S_thioredx"/>
    <property type="match status" value="1"/>
</dbReference>
<dbReference type="SUPFAM" id="SSF52833">
    <property type="entry name" value="Thioredoxin-like"/>
    <property type="match status" value="1"/>
</dbReference>
<dbReference type="EMBL" id="FXTB01000006">
    <property type="protein sequence ID" value="SMO74753.1"/>
    <property type="molecule type" value="Genomic_DNA"/>
</dbReference>
<accession>A0A521DSM1</accession>
<keyword evidence="2" id="KW-1185">Reference proteome</keyword>
<protein>
    <submittedName>
        <fullName evidence="1">Thioredoxin-like [2Fe-2S] ferredoxin</fullName>
    </submittedName>
</protein>
<reference evidence="1 2" key="1">
    <citation type="submission" date="2017-05" db="EMBL/GenBank/DDBJ databases">
        <authorList>
            <person name="Varghese N."/>
            <person name="Submissions S."/>
        </authorList>
    </citation>
    <scope>NUCLEOTIDE SEQUENCE [LARGE SCALE GENOMIC DNA]</scope>
    <source>
        <strain evidence="1 2">DSM 27040</strain>
    </source>
</reference>
<dbReference type="OrthoDB" id="9807975at2"/>
<organism evidence="1 2">
    <name type="scientific">Saccharicrinis carchari</name>
    <dbReference type="NCBI Taxonomy" id="1168039"/>
    <lineage>
        <taxon>Bacteria</taxon>
        <taxon>Pseudomonadati</taxon>
        <taxon>Bacteroidota</taxon>
        <taxon>Bacteroidia</taxon>
        <taxon>Marinilabiliales</taxon>
        <taxon>Marinilabiliaceae</taxon>
        <taxon>Saccharicrinis</taxon>
    </lineage>
</organism>
<evidence type="ECO:0000313" key="2">
    <source>
        <dbReference type="Proteomes" id="UP000319040"/>
    </source>
</evidence>
<proteinExistence type="predicted"/>
<name>A0A521DSM1_SACCC</name>
<dbReference type="CDD" id="cd02980">
    <property type="entry name" value="TRX_Fd_family"/>
    <property type="match status" value="1"/>
</dbReference>
<sequence>MQNEHTITICLGSSCFARGNKEILNIVKRFLSVHELEELVFFRGELCSGNCENGPILKIDNAMYSQVNSNNVFQILNEYFNVNH</sequence>
<dbReference type="AlphaFoldDB" id="A0A521DSM1"/>
<dbReference type="InterPro" id="IPR036249">
    <property type="entry name" value="Thioredoxin-like_sf"/>
</dbReference>
<evidence type="ECO:0000313" key="1">
    <source>
        <dbReference type="EMBL" id="SMO74753.1"/>
    </source>
</evidence>
<gene>
    <name evidence="1" type="ORF">SAMN06265379_106141</name>
</gene>
<dbReference type="Proteomes" id="UP000319040">
    <property type="component" value="Unassembled WGS sequence"/>
</dbReference>
<dbReference type="Gene3D" id="3.40.30.10">
    <property type="entry name" value="Glutaredoxin"/>
    <property type="match status" value="1"/>
</dbReference>